<evidence type="ECO:0000313" key="4">
    <source>
        <dbReference type="Proteomes" id="UP000320095"/>
    </source>
</evidence>
<dbReference type="InterPro" id="IPR007969">
    <property type="entry name" value="DUF732"/>
</dbReference>
<protein>
    <submittedName>
        <fullName evidence="3">DUF732 domain-containing protein</fullName>
    </submittedName>
</protein>
<accession>A0A502E2W3</accession>
<comment type="caution">
    <text evidence="3">The sequence shown here is derived from an EMBL/GenBank/DDBJ whole genome shotgun (WGS) entry which is preliminary data.</text>
</comment>
<dbReference type="Proteomes" id="UP000320095">
    <property type="component" value="Unassembled WGS sequence"/>
</dbReference>
<dbReference type="EMBL" id="RCZG01000011">
    <property type="protein sequence ID" value="TPG31654.1"/>
    <property type="molecule type" value="Genomic_DNA"/>
</dbReference>
<keyword evidence="1" id="KW-0732">Signal</keyword>
<sequence length="98" mass="10165">MGRIIYGALIAAGLVLAPAAHADPMQDYLNELSGTVGFTVTPFTSMFLSNAGNAICVDLRAGVSPEDAAVRQLSYPGSTLALTRLMVTAAHKNLCPDA</sequence>
<evidence type="ECO:0000256" key="1">
    <source>
        <dbReference type="SAM" id="SignalP"/>
    </source>
</evidence>
<dbReference type="Pfam" id="PF05305">
    <property type="entry name" value="DUF732"/>
    <property type="match status" value="1"/>
</dbReference>
<name>A0A502E2W3_9MYCO</name>
<feature type="signal peptide" evidence="1">
    <location>
        <begin position="1"/>
        <end position="22"/>
    </location>
</feature>
<dbReference type="AlphaFoldDB" id="A0A502E2W3"/>
<feature type="chain" id="PRO_5021495362" evidence="1">
    <location>
        <begin position="23"/>
        <end position="98"/>
    </location>
</feature>
<organism evidence="3 4">
    <name type="scientific">Mycolicibacterium hodleri</name>
    <dbReference type="NCBI Taxonomy" id="49897"/>
    <lineage>
        <taxon>Bacteria</taxon>
        <taxon>Bacillati</taxon>
        <taxon>Actinomycetota</taxon>
        <taxon>Actinomycetes</taxon>
        <taxon>Mycobacteriales</taxon>
        <taxon>Mycobacteriaceae</taxon>
        <taxon>Mycolicibacterium</taxon>
    </lineage>
</organism>
<dbReference type="OrthoDB" id="4766095at2"/>
<reference evidence="3 4" key="1">
    <citation type="journal article" date="2019" name="Environ. Microbiol.">
        <title>Species interactions and distinct microbial communities in high Arctic permafrost affected cryosols are associated with the CH4 and CO2 gas fluxes.</title>
        <authorList>
            <person name="Altshuler I."/>
            <person name="Hamel J."/>
            <person name="Turney S."/>
            <person name="Magnuson E."/>
            <person name="Levesque R."/>
            <person name="Greer C."/>
            <person name="Whyte L.G."/>
        </authorList>
    </citation>
    <scope>NUCLEOTIDE SEQUENCE [LARGE SCALE GENOMIC DNA]</scope>
    <source>
        <strain evidence="3 4">S5.20</strain>
    </source>
</reference>
<dbReference type="RefSeq" id="WP_140695742.1">
    <property type="nucleotide sequence ID" value="NZ_RCZG01000011.1"/>
</dbReference>
<keyword evidence="4" id="KW-1185">Reference proteome</keyword>
<gene>
    <name evidence="3" type="ORF">EAH80_22120</name>
</gene>
<proteinExistence type="predicted"/>
<feature type="domain" description="DUF732" evidence="2">
    <location>
        <begin position="26"/>
        <end position="97"/>
    </location>
</feature>
<evidence type="ECO:0000313" key="3">
    <source>
        <dbReference type="EMBL" id="TPG31654.1"/>
    </source>
</evidence>
<evidence type="ECO:0000259" key="2">
    <source>
        <dbReference type="Pfam" id="PF05305"/>
    </source>
</evidence>